<name>A0ABQ9Z9K2_9CRUS</name>
<accession>A0ABQ9Z9K2</accession>
<evidence type="ECO:0000313" key="1">
    <source>
        <dbReference type="EMBL" id="KAK4009190.1"/>
    </source>
</evidence>
<protein>
    <submittedName>
        <fullName evidence="1">Uncharacterized protein</fullName>
    </submittedName>
</protein>
<comment type="caution">
    <text evidence="1">The sequence shown here is derived from an EMBL/GenBank/DDBJ whole genome shotgun (WGS) entry which is preliminary data.</text>
</comment>
<reference evidence="1 2" key="1">
    <citation type="journal article" date="2023" name="Nucleic Acids Res.">
        <title>The hologenome of Daphnia magna reveals possible DNA methylation and microbiome-mediated evolution of the host genome.</title>
        <authorList>
            <person name="Chaturvedi A."/>
            <person name="Li X."/>
            <person name="Dhandapani V."/>
            <person name="Marshall H."/>
            <person name="Kissane S."/>
            <person name="Cuenca-Cambronero M."/>
            <person name="Asole G."/>
            <person name="Calvet F."/>
            <person name="Ruiz-Romero M."/>
            <person name="Marangio P."/>
            <person name="Guigo R."/>
            <person name="Rago D."/>
            <person name="Mirbahai L."/>
            <person name="Eastwood N."/>
            <person name="Colbourne J.K."/>
            <person name="Zhou J."/>
            <person name="Mallon E."/>
            <person name="Orsini L."/>
        </authorList>
    </citation>
    <scope>NUCLEOTIDE SEQUENCE [LARGE SCALE GENOMIC DNA]</scope>
    <source>
        <strain evidence="1">LRV0_1</strain>
    </source>
</reference>
<evidence type="ECO:0000313" key="2">
    <source>
        <dbReference type="Proteomes" id="UP001234178"/>
    </source>
</evidence>
<gene>
    <name evidence="1" type="ORF">OUZ56_018299</name>
</gene>
<keyword evidence="2" id="KW-1185">Reference proteome</keyword>
<sequence>MSIALPTELSIHLKETHPDCIWDNPSHPQVSEAVVVPAALTSLIWQTLGEEDVLDEIVEEGGGSGPSISALPTILSLAGIGLERGEPFWAQIVAAMKGAKESRRRKKLKPTFRTCERMLKRLRKGTSNKSMDVGDEIDFRAPSLDFEMLLKCQVKLGSSIGKEVNDVEKVLYKVHQSMLPVFPVLAFLESGEAWKLISADPWILNVVRHGLELDFEAPPVMVNFPCNAHMDVDQLSIGNEEIGAFRKSFSSQVSVLVWRRHRGRLQSFEASTGSFENFGFQTSNLFG</sequence>
<proteinExistence type="predicted"/>
<organism evidence="1 2">
    <name type="scientific">Daphnia magna</name>
    <dbReference type="NCBI Taxonomy" id="35525"/>
    <lineage>
        <taxon>Eukaryota</taxon>
        <taxon>Metazoa</taxon>
        <taxon>Ecdysozoa</taxon>
        <taxon>Arthropoda</taxon>
        <taxon>Crustacea</taxon>
        <taxon>Branchiopoda</taxon>
        <taxon>Diplostraca</taxon>
        <taxon>Cladocera</taxon>
        <taxon>Anomopoda</taxon>
        <taxon>Daphniidae</taxon>
        <taxon>Daphnia</taxon>
    </lineage>
</organism>
<dbReference type="Proteomes" id="UP001234178">
    <property type="component" value="Unassembled WGS sequence"/>
</dbReference>
<dbReference type="EMBL" id="JAOYFB010000003">
    <property type="protein sequence ID" value="KAK4009190.1"/>
    <property type="molecule type" value="Genomic_DNA"/>
</dbReference>